<protein>
    <submittedName>
        <fullName evidence="2">Uncharacterized protein</fullName>
    </submittedName>
</protein>
<feature type="compositionally biased region" description="Basic and acidic residues" evidence="1">
    <location>
        <begin position="1"/>
        <end position="16"/>
    </location>
</feature>
<evidence type="ECO:0000313" key="3">
    <source>
        <dbReference type="Proteomes" id="UP000008898"/>
    </source>
</evidence>
<accession>G0L2N3</accession>
<reference evidence="2 3" key="2">
    <citation type="journal article" date="2012" name="Environ. Microbiol.">
        <title>Characterization of the first alginolytic operons in a marine bacterium: from their emergence in marine Flavobacteriia to their independent transfers to marine Proteobacteria and human gut Bacteroides.</title>
        <authorList>
            <person name="Thomas F."/>
            <person name="Barbeyron T."/>
            <person name="Tonon T."/>
            <person name="Genicot S."/>
            <person name="Czjzek M."/>
            <person name="Michel G."/>
        </authorList>
    </citation>
    <scope>NUCLEOTIDE SEQUENCE [LARGE SCALE GENOMIC DNA]</scope>
    <source>
        <strain evidence="3">DSM 12802 / CCUG 47099 / CIP 106680 / NCIMB 13871 / Dsij</strain>
    </source>
</reference>
<dbReference type="HOGENOM" id="CLU_3406228_0_0_10"/>
<sequence>MHLMKKEELSNEEFLKPFKSGGGTPEALHR</sequence>
<evidence type="ECO:0000256" key="1">
    <source>
        <dbReference type="SAM" id="MobiDB-lite"/>
    </source>
</evidence>
<dbReference type="STRING" id="63186.ZOBELLIA_1033"/>
<proteinExistence type="predicted"/>
<dbReference type="KEGG" id="zga:ZOBELLIA_1033"/>
<evidence type="ECO:0000313" key="2">
    <source>
        <dbReference type="EMBL" id="CAZ95090.1"/>
    </source>
</evidence>
<organism evidence="2 3">
    <name type="scientific">Zobellia galactanivorans (strain DSM 12802 / CCUG 47099 / CIP 106680 / NCIMB 13871 / Dsij)</name>
    <dbReference type="NCBI Taxonomy" id="63186"/>
    <lineage>
        <taxon>Bacteria</taxon>
        <taxon>Pseudomonadati</taxon>
        <taxon>Bacteroidota</taxon>
        <taxon>Flavobacteriia</taxon>
        <taxon>Flavobacteriales</taxon>
        <taxon>Flavobacteriaceae</taxon>
        <taxon>Zobellia</taxon>
    </lineage>
</organism>
<dbReference type="Proteomes" id="UP000008898">
    <property type="component" value="Chromosome"/>
</dbReference>
<dbReference type="EMBL" id="FP476056">
    <property type="protein sequence ID" value="CAZ95090.1"/>
    <property type="molecule type" value="Genomic_DNA"/>
</dbReference>
<keyword evidence="3" id="KW-1185">Reference proteome</keyword>
<name>G0L2N3_ZOBGA</name>
<feature type="region of interest" description="Disordered" evidence="1">
    <location>
        <begin position="1"/>
        <end position="30"/>
    </location>
</feature>
<dbReference type="AlphaFoldDB" id="G0L2N3"/>
<gene>
    <name evidence="2" type="ordered locus">zobellia_1033</name>
</gene>
<reference evidence="3" key="1">
    <citation type="submission" date="2009-07" db="EMBL/GenBank/DDBJ databases">
        <title>Complete genome sequence of Zobellia galactanivorans Dsij.</title>
        <authorList>
            <consortium name="Genoscope - CEA"/>
        </authorList>
    </citation>
    <scope>NUCLEOTIDE SEQUENCE [LARGE SCALE GENOMIC DNA]</scope>
    <source>
        <strain evidence="3">DSM 12802 / CCUG 47099 / CIP 106680 / NCIMB 13871 / Dsij</strain>
    </source>
</reference>